<evidence type="ECO:0000313" key="1">
    <source>
        <dbReference type="EMBL" id="RJF58066.1"/>
    </source>
</evidence>
<gene>
    <name evidence="1" type="ORF">D4100_04695</name>
</gene>
<dbReference type="EMBL" id="QYYG01000001">
    <property type="protein sequence ID" value="RJF58066.1"/>
    <property type="molecule type" value="Genomic_DNA"/>
</dbReference>
<comment type="caution">
    <text evidence="1">The sequence shown here is derived from an EMBL/GenBank/DDBJ whole genome shotgun (WGS) entry which is preliminary data.</text>
</comment>
<sequence>MESLEKQKQTLTRVRFIAELALIAPRHASDLKLALGMIIDLSSEVLPEQDYDGIFYNAGEG</sequence>
<dbReference type="AlphaFoldDB" id="A0AA92X722"/>
<keyword evidence="2" id="KW-1185">Reference proteome</keyword>
<accession>A0AA92X722</accession>
<protein>
    <submittedName>
        <fullName evidence="1">Uncharacterized protein</fullName>
    </submittedName>
</protein>
<dbReference type="RefSeq" id="WP_119803305.1">
    <property type="nucleotide sequence ID" value="NZ_QYYG01000001.1"/>
</dbReference>
<dbReference type="Proteomes" id="UP000284338">
    <property type="component" value="Unassembled WGS sequence"/>
</dbReference>
<evidence type="ECO:0000313" key="2">
    <source>
        <dbReference type="Proteomes" id="UP000284338"/>
    </source>
</evidence>
<organism evidence="1 2">
    <name type="scientific">Serratia inhibens</name>
    <dbReference type="NCBI Taxonomy" id="2338073"/>
    <lineage>
        <taxon>Bacteria</taxon>
        <taxon>Pseudomonadati</taxon>
        <taxon>Pseudomonadota</taxon>
        <taxon>Gammaproteobacteria</taxon>
        <taxon>Enterobacterales</taxon>
        <taxon>Yersiniaceae</taxon>
        <taxon>Serratia</taxon>
    </lineage>
</organism>
<reference evidence="1 2" key="1">
    <citation type="submission" date="2018-09" db="EMBL/GenBank/DDBJ databases">
        <title>Draft genome of a novel serratia sp. strain with antifungal activity.</title>
        <authorList>
            <person name="Dichmann S.I."/>
            <person name="Park B.P."/>
            <person name="Pathiraja D."/>
            <person name="Choi I.-G."/>
            <person name="Stougaard P."/>
            <person name="Hennessy R.C."/>
        </authorList>
    </citation>
    <scope>NUCLEOTIDE SEQUENCE [LARGE SCALE GENOMIC DNA]</scope>
    <source>
        <strain evidence="1 2">S40</strain>
    </source>
</reference>
<name>A0AA92X722_9GAMM</name>
<proteinExistence type="predicted"/>